<evidence type="ECO:0000259" key="11">
    <source>
        <dbReference type="PROSITE" id="PS50198"/>
    </source>
</evidence>
<accession>A0A1G1Y1R7</accession>
<comment type="subunit">
    <text evidence="9">Forms a complex with SecF. Part of the essential Sec protein translocation apparatus which comprises SecA, SecYEG and auxiliary proteins SecDF. Other proteins may also be involved.</text>
</comment>
<feature type="domain" description="PpiC" evidence="11">
    <location>
        <begin position="134"/>
        <end position="240"/>
    </location>
</feature>
<reference evidence="12 13" key="1">
    <citation type="journal article" date="2016" name="Nat. Commun.">
        <title>Thousands of microbial genomes shed light on interconnected biogeochemical processes in an aquifer system.</title>
        <authorList>
            <person name="Anantharaman K."/>
            <person name="Brown C.T."/>
            <person name="Hug L.A."/>
            <person name="Sharon I."/>
            <person name="Castelle C.J."/>
            <person name="Probst A.J."/>
            <person name="Thomas B.C."/>
            <person name="Singh A."/>
            <person name="Wilkins M.J."/>
            <person name="Karaoz U."/>
            <person name="Brodie E.L."/>
            <person name="Williams K.H."/>
            <person name="Hubbard S.S."/>
            <person name="Banfield J.F."/>
        </authorList>
    </citation>
    <scope>NUCLEOTIDE SEQUENCE [LARGE SCALE GENOMIC DNA]</scope>
</reference>
<dbReference type="GO" id="GO:0003755">
    <property type="term" value="F:peptidyl-prolyl cis-trans isomerase activity"/>
    <property type="evidence" value="ECO:0007669"/>
    <property type="project" value="UniProtKB-KW"/>
</dbReference>
<evidence type="ECO:0000256" key="6">
    <source>
        <dbReference type="ARBA" id="ARBA00022989"/>
    </source>
</evidence>
<dbReference type="Gene3D" id="3.30.70.3400">
    <property type="match status" value="1"/>
</dbReference>
<dbReference type="AlphaFoldDB" id="A0A1G1Y1R7"/>
<comment type="function">
    <text evidence="9">Part of the Sec protein translocase complex. Interacts with the SecYEG preprotein conducting channel. SecDF uses the proton motive force (PMF) to complete protein translocation after the ATP-dependent function of SecA.</text>
</comment>
<dbReference type="GO" id="GO:0065002">
    <property type="term" value="P:intracellular protein transmembrane transport"/>
    <property type="evidence" value="ECO:0007669"/>
    <property type="project" value="UniProtKB-UniRule"/>
</dbReference>
<keyword evidence="6 9" id="KW-1133">Transmembrane helix</keyword>
<dbReference type="Pfam" id="PF07549">
    <property type="entry name" value="Sec_GG"/>
    <property type="match status" value="1"/>
</dbReference>
<feature type="transmembrane region" description="Helical" evidence="9">
    <location>
        <begin position="487"/>
        <end position="509"/>
    </location>
</feature>
<evidence type="ECO:0000256" key="1">
    <source>
        <dbReference type="ARBA" id="ARBA00004651"/>
    </source>
</evidence>
<dbReference type="InterPro" id="IPR000297">
    <property type="entry name" value="PPIase_PpiC"/>
</dbReference>
<evidence type="ECO:0000256" key="3">
    <source>
        <dbReference type="ARBA" id="ARBA00022475"/>
    </source>
</evidence>
<dbReference type="InterPro" id="IPR022646">
    <property type="entry name" value="SecD/SecF_CS"/>
</dbReference>
<dbReference type="InterPro" id="IPR005791">
    <property type="entry name" value="SecD"/>
</dbReference>
<dbReference type="EMBL" id="MHIF01000063">
    <property type="protein sequence ID" value="OGY46275.1"/>
    <property type="molecule type" value="Genomic_DNA"/>
</dbReference>
<evidence type="ECO:0000256" key="7">
    <source>
        <dbReference type="ARBA" id="ARBA00023010"/>
    </source>
</evidence>
<dbReference type="SUPFAM" id="SSF82866">
    <property type="entry name" value="Multidrug efflux transporter AcrB transmembrane domain"/>
    <property type="match status" value="1"/>
</dbReference>
<keyword evidence="5 9" id="KW-0653">Protein transport</keyword>
<protein>
    <recommendedName>
        <fullName evidence="9">Protein translocase subunit SecD</fullName>
    </recommendedName>
</protein>
<feature type="transmembrane region" description="Helical" evidence="9">
    <location>
        <begin position="515"/>
        <end position="534"/>
    </location>
</feature>
<dbReference type="Pfam" id="PF22599">
    <property type="entry name" value="SecDF_P1_head"/>
    <property type="match status" value="1"/>
</dbReference>
<dbReference type="PROSITE" id="PS50198">
    <property type="entry name" value="PPIC_PPIASE_2"/>
    <property type="match status" value="1"/>
</dbReference>
<evidence type="ECO:0000256" key="2">
    <source>
        <dbReference type="ARBA" id="ARBA00022448"/>
    </source>
</evidence>
<dbReference type="HAMAP" id="MF_01463_B">
    <property type="entry name" value="SecD_B"/>
    <property type="match status" value="1"/>
</dbReference>
<evidence type="ECO:0000256" key="4">
    <source>
        <dbReference type="ARBA" id="ARBA00022692"/>
    </source>
</evidence>
<dbReference type="PANTHER" id="PTHR30081">
    <property type="entry name" value="PROTEIN-EXPORT MEMBRANE PROTEIN SEC"/>
    <property type="match status" value="1"/>
</dbReference>
<dbReference type="InterPro" id="IPR054384">
    <property type="entry name" value="SecDF_P1_head"/>
</dbReference>
<keyword evidence="8 9" id="KW-0472">Membrane</keyword>
<keyword evidence="2 9" id="KW-0813">Transport</keyword>
<dbReference type="PROSITE" id="PS01096">
    <property type="entry name" value="PPIC_PPIASE_1"/>
    <property type="match status" value="1"/>
</dbReference>
<evidence type="ECO:0000256" key="10">
    <source>
        <dbReference type="PROSITE-ProRule" id="PRU00278"/>
    </source>
</evidence>
<comment type="caution">
    <text evidence="12">The sequence shown here is derived from an EMBL/GenBank/DDBJ whole genome shotgun (WGS) entry which is preliminary data.</text>
</comment>
<organism evidence="12 13">
    <name type="scientific">Candidatus Buchananbacteria bacterium RIFCSPHIGHO2_01_FULL_46_12</name>
    <dbReference type="NCBI Taxonomy" id="1797536"/>
    <lineage>
        <taxon>Bacteria</taxon>
        <taxon>Candidatus Buchananiibacteriota</taxon>
    </lineage>
</organism>
<comment type="subcellular location">
    <subcellularLocation>
        <location evidence="1 9">Cell membrane</location>
        <topology evidence="1 9">Multi-pass membrane protein</topology>
    </subcellularLocation>
</comment>
<dbReference type="Pfam" id="PF13616">
    <property type="entry name" value="Rotamase_3"/>
    <property type="match status" value="1"/>
</dbReference>
<dbReference type="InterPro" id="IPR055344">
    <property type="entry name" value="SecD_SecF_C_bact"/>
</dbReference>
<evidence type="ECO:0000256" key="9">
    <source>
        <dbReference type="HAMAP-Rule" id="MF_01463"/>
    </source>
</evidence>
<proteinExistence type="inferred from homology"/>
<dbReference type="InterPro" id="IPR046357">
    <property type="entry name" value="PPIase_dom_sf"/>
</dbReference>
<feature type="transmembrane region" description="Helical" evidence="9">
    <location>
        <begin position="442"/>
        <end position="466"/>
    </location>
</feature>
<dbReference type="Gene3D" id="3.30.1360.200">
    <property type="match status" value="1"/>
</dbReference>
<dbReference type="Gene3D" id="1.20.1640.10">
    <property type="entry name" value="Multidrug efflux transporter AcrB transmembrane domain"/>
    <property type="match status" value="1"/>
</dbReference>
<evidence type="ECO:0000313" key="13">
    <source>
        <dbReference type="Proteomes" id="UP000178432"/>
    </source>
</evidence>
<dbReference type="PANTHER" id="PTHR30081:SF1">
    <property type="entry name" value="PROTEIN TRANSLOCASE SUBUNIT SECD"/>
    <property type="match status" value="1"/>
</dbReference>
<sequence>MGSQQKKIRLALAGIFLMAVLAVVVDFPQYLEKSGLDLPDFLNLPFRLGLDLQGGTQLIYEADISKIPGADQASAVEGVRDVIERRVNAFGVAEPVIQVTKSQDKWRIIAELAGISDINQAIKMIGETPLLEFKEQNPNPQVALTEDQKKEIETYNAEAKKKADEVLAKVLAPGADFAKLAGEYSQDPGSKNAGGDLGFAQKGQFVPEFEKACFDDLKTGETAKQLVQSSFGYHLIKKAEERGSGDSLEARCGHILILTKNQQDYMTEADQWLYTGLTGQQLARAQVVFEPNTNLPQISLEFNDEGKDLFASITRRSVSKPVAIFLDNSAISVPTVQEPILDGQAVISGKFSIKEAKLLAQRLNAGALPVPIKLISQKTVGASLGNESVEQSLKAGFLSLLLICLFMILYYRLPGLIACVALIFYALVVLAVFKIINVTLTLAGIAGFILSLGMAVDANILIFERFKEEIRWGKPFTVALEEGFKRAWSSIFDGHVSTLIACAILMGFTTSLVKGFAIVLAIGTLMSLFSAVWVTRIMVLATTKVSALNKNWLYGTKKKTAD</sequence>
<dbReference type="GO" id="GO:0015450">
    <property type="term" value="F:protein-transporting ATPase activity"/>
    <property type="evidence" value="ECO:0007669"/>
    <property type="project" value="InterPro"/>
</dbReference>
<dbReference type="Proteomes" id="UP000178432">
    <property type="component" value="Unassembled WGS sequence"/>
</dbReference>
<dbReference type="NCBIfam" id="TIGR00916">
    <property type="entry name" value="2A0604s01"/>
    <property type="match status" value="1"/>
</dbReference>
<keyword evidence="10" id="KW-0697">Rotamase</keyword>
<comment type="similarity">
    <text evidence="9">Belongs to the SecD/SecF family. SecD subfamily.</text>
</comment>
<dbReference type="GO" id="GO:0043952">
    <property type="term" value="P:protein transport by the Sec complex"/>
    <property type="evidence" value="ECO:0007669"/>
    <property type="project" value="UniProtKB-UniRule"/>
</dbReference>
<keyword evidence="10" id="KW-0413">Isomerase</keyword>
<dbReference type="GO" id="GO:0005886">
    <property type="term" value="C:plasma membrane"/>
    <property type="evidence" value="ECO:0007669"/>
    <property type="project" value="UniProtKB-SubCell"/>
</dbReference>
<keyword evidence="7 9" id="KW-0811">Translocation</keyword>
<dbReference type="Pfam" id="PF21760">
    <property type="entry name" value="SecD_1st"/>
    <property type="match status" value="1"/>
</dbReference>
<feature type="transmembrane region" description="Helical" evidence="9">
    <location>
        <begin position="416"/>
        <end position="436"/>
    </location>
</feature>
<evidence type="ECO:0000313" key="12">
    <source>
        <dbReference type="EMBL" id="OGY46275.1"/>
    </source>
</evidence>
<dbReference type="NCBIfam" id="TIGR01129">
    <property type="entry name" value="secD"/>
    <property type="match status" value="1"/>
</dbReference>
<keyword evidence="4 9" id="KW-0812">Transmembrane</keyword>
<keyword evidence="3 9" id="KW-1003">Cell membrane</keyword>
<dbReference type="InterPro" id="IPR048631">
    <property type="entry name" value="SecD_1st"/>
</dbReference>
<dbReference type="InterPro" id="IPR048634">
    <property type="entry name" value="SecD_SecF_C"/>
</dbReference>
<dbReference type="Pfam" id="PF02355">
    <property type="entry name" value="SecD_SecF_C"/>
    <property type="match status" value="1"/>
</dbReference>
<evidence type="ECO:0000256" key="8">
    <source>
        <dbReference type="ARBA" id="ARBA00023136"/>
    </source>
</evidence>
<dbReference type="InterPro" id="IPR023058">
    <property type="entry name" value="PPIase_PpiC_CS"/>
</dbReference>
<dbReference type="FunFam" id="1.20.1640.10:FF:000004">
    <property type="entry name" value="Protein translocase subunit SecD"/>
    <property type="match status" value="1"/>
</dbReference>
<comment type="caution">
    <text evidence="9">Lacks conserved residue(s) required for the propagation of feature annotation.</text>
</comment>
<dbReference type="GO" id="GO:0006605">
    <property type="term" value="P:protein targeting"/>
    <property type="evidence" value="ECO:0007669"/>
    <property type="project" value="UniProtKB-UniRule"/>
</dbReference>
<dbReference type="Gene3D" id="3.10.50.40">
    <property type="match status" value="1"/>
</dbReference>
<gene>
    <name evidence="9" type="primary">secD</name>
    <name evidence="12" type="ORF">A2663_00220</name>
</gene>
<dbReference type="SUPFAM" id="SSF54534">
    <property type="entry name" value="FKBP-like"/>
    <property type="match status" value="1"/>
</dbReference>
<evidence type="ECO:0000256" key="5">
    <source>
        <dbReference type="ARBA" id="ARBA00022927"/>
    </source>
</evidence>
<dbReference type="InterPro" id="IPR022813">
    <property type="entry name" value="SecD/SecF_arch_bac"/>
</dbReference>
<name>A0A1G1Y1R7_9BACT</name>